<proteinExistence type="predicted"/>
<keyword evidence="3" id="KW-1185">Reference proteome</keyword>
<keyword evidence="1" id="KW-0472">Membrane</keyword>
<dbReference type="InterPro" id="IPR009883">
    <property type="entry name" value="YgfX"/>
</dbReference>
<evidence type="ECO:0000313" key="3">
    <source>
        <dbReference type="Proteomes" id="UP000238365"/>
    </source>
</evidence>
<evidence type="ECO:0000256" key="1">
    <source>
        <dbReference type="SAM" id="Phobius"/>
    </source>
</evidence>
<organism evidence="2 3">
    <name type="scientific">Mixta gaviniae</name>
    <dbReference type="NCBI Taxonomy" id="665914"/>
    <lineage>
        <taxon>Bacteria</taxon>
        <taxon>Pseudomonadati</taxon>
        <taxon>Pseudomonadota</taxon>
        <taxon>Gammaproteobacteria</taxon>
        <taxon>Enterobacterales</taxon>
        <taxon>Erwiniaceae</taxon>
        <taxon>Mixta</taxon>
    </lineage>
</organism>
<dbReference type="Pfam" id="PF07254">
    <property type="entry name" value="Cpta_toxin"/>
    <property type="match status" value="1"/>
</dbReference>
<evidence type="ECO:0008006" key="4">
    <source>
        <dbReference type="Google" id="ProtNLM"/>
    </source>
</evidence>
<reference evidence="2 3" key="1">
    <citation type="submission" date="2018-01" db="EMBL/GenBank/DDBJ databases">
        <title>Complete and assembled Genome of Pantoea gaviniae DSM22758T.</title>
        <authorList>
            <person name="Stevens M.J.A."/>
            <person name="Zurfluh K."/>
            <person name="Stephan R."/>
        </authorList>
    </citation>
    <scope>NUCLEOTIDE SEQUENCE [LARGE SCALE GENOMIC DNA]</scope>
    <source>
        <strain evidence="2 3">DSM 22758</strain>
    </source>
</reference>
<dbReference type="EMBL" id="CP026377">
    <property type="protein sequence ID" value="AUX94633.1"/>
    <property type="molecule type" value="Genomic_DNA"/>
</dbReference>
<feature type="transmembrane region" description="Helical" evidence="1">
    <location>
        <begin position="21"/>
        <end position="38"/>
    </location>
</feature>
<keyword evidence="1" id="KW-0812">Transmembrane</keyword>
<evidence type="ECO:0000313" key="2">
    <source>
        <dbReference type="EMBL" id="AUX94633.1"/>
    </source>
</evidence>
<name>A0A2L0IJ86_9GAMM</name>
<gene>
    <name evidence="2" type="ORF">C2E15_17195</name>
</gene>
<sequence length="138" mass="16189">MARNVARWQSDLLPSARAQQITCLLYTPLVVGLLLVPWRAMQAPLMGALLLLIFGELWHRLRLQRRFSGRLTAEESRLWRWRQQDYQVARPPFILPFGILFALRTPQGKRLSLWLMRDSMPEANWRALRRLLKGQEAG</sequence>
<dbReference type="AlphaFoldDB" id="A0A2L0IJ86"/>
<dbReference type="KEGG" id="pgz:C2E15_17195"/>
<accession>A0A2L0IJ86</accession>
<keyword evidence="1" id="KW-1133">Transmembrane helix</keyword>
<dbReference type="Proteomes" id="UP000238365">
    <property type="component" value="Chromosome"/>
</dbReference>
<protein>
    <recommendedName>
        <fullName evidence="4">Toxin CptA</fullName>
    </recommendedName>
</protein>
<dbReference type="OrthoDB" id="7060796at2"/>